<dbReference type="GO" id="GO:0009289">
    <property type="term" value="C:pilus"/>
    <property type="evidence" value="ECO:0007669"/>
    <property type="project" value="InterPro"/>
</dbReference>
<dbReference type="AlphaFoldDB" id="A0AAE8EQH5"/>
<dbReference type="PANTHER" id="PTHR33420:SF26">
    <property type="entry name" value="FIMBRIAL SUBUNIT"/>
    <property type="match status" value="1"/>
</dbReference>
<evidence type="ECO:0000313" key="3">
    <source>
        <dbReference type="Proteomes" id="UP000285972"/>
    </source>
</evidence>
<dbReference type="EMBL" id="MJLX01000041">
    <property type="protein sequence ID" value="RLM21310.1"/>
    <property type="molecule type" value="Genomic_DNA"/>
</dbReference>
<dbReference type="PANTHER" id="PTHR33420">
    <property type="entry name" value="FIMBRIAL SUBUNIT ELFA-RELATED"/>
    <property type="match status" value="1"/>
</dbReference>
<proteinExistence type="predicted"/>
<name>A0AAE8EQH5_9GAMM</name>
<comment type="caution">
    <text evidence="2">The sequence shown here is derived from an EMBL/GenBank/DDBJ whole genome shotgun (WGS) entry which is preliminary data.</text>
</comment>
<feature type="domain" description="Fimbrial-type adhesion" evidence="1">
    <location>
        <begin position="52"/>
        <end position="192"/>
    </location>
</feature>
<dbReference type="Proteomes" id="UP000285972">
    <property type="component" value="Unassembled WGS sequence"/>
</dbReference>
<gene>
    <name evidence="2" type="ORF">BIY26_14745</name>
</gene>
<dbReference type="Gene3D" id="2.60.40.1090">
    <property type="entry name" value="Fimbrial-type adhesion domain"/>
    <property type="match status" value="1"/>
</dbReference>
<dbReference type="InterPro" id="IPR008966">
    <property type="entry name" value="Adhesion_dom_sf"/>
</dbReference>
<dbReference type="GO" id="GO:0043709">
    <property type="term" value="P:cell adhesion involved in single-species biofilm formation"/>
    <property type="evidence" value="ECO:0007669"/>
    <property type="project" value="TreeGrafter"/>
</dbReference>
<dbReference type="InterPro" id="IPR036937">
    <property type="entry name" value="Adhesion_dom_fimbrial_sf"/>
</dbReference>
<evidence type="ECO:0000259" key="1">
    <source>
        <dbReference type="Pfam" id="PF00419"/>
    </source>
</evidence>
<accession>A0AAE8EQH5</accession>
<dbReference type="SUPFAM" id="SSF49401">
    <property type="entry name" value="Bacterial adhesins"/>
    <property type="match status" value="1"/>
</dbReference>
<organism evidence="2 3">
    <name type="scientific">Brenneria goodwinii</name>
    <dbReference type="NCBI Taxonomy" id="1109412"/>
    <lineage>
        <taxon>Bacteria</taxon>
        <taxon>Pseudomonadati</taxon>
        <taxon>Pseudomonadota</taxon>
        <taxon>Gammaproteobacteria</taxon>
        <taxon>Enterobacterales</taxon>
        <taxon>Pectobacteriaceae</taxon>
        <taxon>Brenneria</taxon>
    </lineage>
</organism>
<dbReference type="InterPro" id="IPR050263">
    <property type="entry name" value="Bact_Fimbrial_Adh_Pro"/>
</dbReference>
<protein>
    <recommendedName>
        <fullName evidence="1">Fimbrial-type adhesion domain-containing protein</fullName>
    </recommendedName>
</protein>
<reference evidence="2 3" key="1">
    <citation type="submission" date="2016-09" db="EMBL/GenBank/DDBJ databases">
        <authorList>
            <person name="Doonan J."/>
            <person name="Pachebat J.A."/>
            <person name="Golyshin P.N."/>
            <person name="Denman S."/>
            <person name="Mcdonald J.E."/>
        </authorList>
    </citation>
    <scope>NUCLEOTIDE SEQUENCE [LARGE SCALE GENOMIC DNA]</scope>
    <source>
        <strain evidence="2 3">FRB141</strain>
    </source>
</reference>
<evidence type="ECO:0000313" key="2">
    <source>
        <dbReference type="EMBL" id="RLM21310.1"/>
    </source>
</evidence>
<dbReference type="InterPro" id="IPR000259">
    <property type="entry name" value="Adhesion_dom_fimbrial"/>
</dbReference>
<dbReference type="Pfam" id="PF00419">
    <property type="entry name" value="Fimbrial"/>
    <property type="match status" value="1"/>
</dbReference>
<sequence>MMKGNRYIVSQRMAYILLALGIMIVQTQVQAVPLSVGSGAQFENSYDVRVHVKVIDSPCVLSADSENIEVDLGEESKKDLETHDYGAWHDFSIQLTGCNIQTLQNVSVSFSGAEETALPGRLALNPASIARGVAIGIYYNNQLIPLDNSTDWIPLYNGDNALNFNARVEKIGGVTLTTGNYSAAVNFKLSYQ</sequence>